<evidence type="ECO:0000256" key="1">
    <source>
        <dbReference type="SAM" id="Phobius"/>
    </source>
</evidence>
<feature type="domain" description="Ig-like" evidence="2">
    <location>
        <begin position="114"/>
        <end position="203"/>
    </location>
</feature>
<reference evidence="3 4" key="1">
    <citation type="submission" date="2019-02" db="EMBL/GenBank/DDBJ databases">
        <title>Opniocepnalus argus genome.</title>
        <authorList>
            <person name="Zhou C."/>
            <person name="Xiao S."/>
        </authorList>
    </citation>
    <scope>NUCLEOTIDE SEQUENCE [LARGE SCALE GENOMIC DNA]</scope>
    <source>
        <strain evidence="3">OARG1902GOOAL</strain>
        <tissue evidence="3">Muscle</tissue>
    </source>
</reference>
<sequence length="257" mass="28760">MDGTRIDNGTGDNYCWSVNYENRRICALQGSSVNISTIYSHPHNQQPTSKYWYKIRRRGEGETEVMMNAAGRVKCYDNMGRHILEIKHLQKNDSALYTFKVQRFDGKWKQSDFAGVTLVATGLRVKFSPAVVMEGECETVTCSTSCPLSGNTTYMWYLNGRLLPQSQNKHLVLDPAGTQHAGRYSWAVRNGKKDTSSREKTLIVLSVTKEQASSAGAGVAAAFLVLIFLSVVCWIRKKRASSQSPEIEASENTEPFQ</sequence>
<dbReference type="EMBL" id="CM015714">
    <property type="protein sequence ID" value="KAF3687965.1"/>
    <property type="molecule type" value="Genomic_DNA"/>
</dbReference>
<name>A0A6G1PCI4_CHAAH</name>
<dbReference type="InterPro" id="IPR013783">
    <property type="entry name" value="Ig-like_fold"/>
</dbReference>
<dbReference type="PANTHER" id="PTHR46013">
    <property type="entry name" value="VASCULAR CELL ADHESION MOLECULE 1"/>
    <property type="match status" value="1"/>
</dbReference>
<reference evidence="4" key="2">
    <citation type="submission" date="2019-02" db="EMBL/GenBank/DDBJ databases">
        <title>Opniocepnalus argus Var Kimnra genome.</title>
        <authorList>
            <person name="Zhou C."/>
            <person name="Xiao S."/>
        </authorList>
    </citation>
    <scope>NUCLEOTIDE SEQUENCE [LARGE SCALE GENOMIC DNA]</scope>
</reference>
<organism evidence="3 4">
    <name type="scientific">Channa argus</name>
    <name type="common">Northern snakehead</name>
    <name type="synonym">Ophicephalus argus</name>
    <dbReference type="NCBI Taxonomy" id="215402"/>
    <lineage>
        <taxon>Eukaryota</taxon>
        <taxon>Metazoa</taxon>
        <taxon>Chordata</taxon>
        <taxon>Craniata</taxon>
        <taxon>Vertebrata</taxon>
        <taxon>Euteleostomi</taxon>
        <taxon>Actinopterygii</taxon>
        <taxon>Neopterygii</taxon>
        <taxon>Teleostei</taxon>
        <taxon>Neoteleostei</taxon>
        <taxon>Acanthomorphata</taxon>
        <taxon>Anabantaria</taxon>
        <taxon>Anabantiformes</taxon>
        <taxon>Channoidei</taxon>
        <taxon>Channidae</taxon>
        <taxon>Channa</taxon>
    </lineage>
</organism>
<gene>
    <name evidence="3" type="ORF">EXN66_Car003637</name>
</gene>
<evidence type="ECO:0000313" key="4">
    <source>
        <dbReference type="Proteomes" id="UP000503349"/>
    </source>
</evidence>
<dbReference type="SUPFAM" id="SSF48726">
    <property type="entry name" value="Immunoglobulin"/>
    <property type="match status" value="2"/>
</dbReference>
<dbReference type="InterPro" id="IPR036179">
    <property type="entry name" value="Ig-like_dom_sf"/>
</dbReference>
<dbReference type="Pfam" id="PF13895">
    <property type="entry name" value="Ig_2"/>
    <property type="match status" value="1"/>
</dbReference>
<dbReference type="InterPro" id="IPR003599">
    <property type="entry name" value="Ig_sub"/>
</dbReference>
<dbReference type="Proteomes" id="UP000503349">
    <property type="component" value="Chromosome 3"/>
</dbReference>
<evidence type="ECO:0000259" key="2">
    <source>
        <dbReference type="PROSITE" id="PS50835"/>
    </source>
</evidence>
<protein>
    <submittedName>
        <fullName evidence="3">Sialoadhesin</fullName>
    </submittedName>
</protein>
<proteinExistence type="predicted"/>
<dbReference type="InterPro" id="IPR007110">
    <property type="entry name" value="Ig-like_dom"/>
</dbReference>
<keyword evidence="4" id="KW-1185">Reference proteome</keyword>
<accession>A0A6G1PCI4</accession>
<dbReference type="AlphaFoldDB" id="A0A6G1PCI4"/>
<keyword evidence="1" id="KW-0812">Transmembrane</keyword>
<dbReference type="PROSITE" id="PS50835">
    <property type="entry name" value="IG_LIKE"/>
    <property type="match status" value="1"/>
</dbReference>
<dbReference type="Gene3D" id="2.60.40.10">
    <property type="entry name" value="Immunoglobulins"/>
    <property type="match status" value="2"/>
</dbReference>
<feature type="transmembrane region" description="Helical" evidence="1">
    <location>
        <begin position="215"/>
        <end position="235"/>
    </location>
</feature>
<dbReference type="SMART" id="SM00409">
    <property type="entry name" value="IG"/>
    <property type="match status" value="2"/>
</dbReference>
<evidence type="ECO:0000313" key="3">
    <source>
        <dbReference type="EMBL" id="KAF3687965.1"/>
    </source>
</evidence>
<dbReference type="PANTHER" id="PTHR46013:SF4">
    <property type="entry name" value="B-CELL RECEPTOR CD22-RELATED"/>
    <property type="match status" value="1"/>
</dbReference>
<keyword evidence="1" id="KW-1133">Transmembrane helix</keyword>
<keyword evidence="1" id="KW-0472">Membrane</keyword>